<organism evidence="3 4">
    <name type="scientific">Martelella lutilitoris</name>
    <dbReference type="NCBI Taxonomy" id="2583532"/>
    <lineage>
        <taxon>Bacteria</taxon>
        <taxon>Pseudomonadati</taxon>
        <taxon>Pseudomonadota</taxon>
        <taxon>Alphaproteobacteria</taxon>
        <taxon>Hyphomicrobiales</taxon>
        <taxon>Aurantimonadaceae</taxon>
        <taxon>Martelella</taxon>
    </lineage>
</organism>
<accession>A0A7T7HGJ2</accession>
<dbReference type="RefSeq" id="WP_200333403.1">
    <property type="nucleotide sequence ID" value="NZ_CP066786.1"/>
</dbReference>
<gene>
    <name evidence="3" type="ORF">JET14_10530</name>
</gene>
<name>A0A7T7HGJ2_9HYPH</name>
<evidence type="ECO:0000256" key="1">
    <source>
        <dbReference type="SAM" id="MobiDB-lite"/>
    </source>
</evidence>
<reference evidence="3 4" key="1">
    <citation type="submission" date="2020-12" db="EMBL/GenBank/DDBJ databases">
        <authorList>
            <person name="Zheng R.K."/>
            <person name="Sun C.M."/>
        </authorList>
    </citation>
    <scope>NUCLEOTIDE SEQUENCE [LARGE SCALE GENOMIC DNA]</scope>
    <source>
        <strain evidence="3 4">ZRK001</strain>
    </source>
</reference>
<dbReference type="SMART" id="SM00749">
    <property type="entry name" value="BON"/>
    <property type="match status" value="1"/>
</dbReference>
<dbReference type="EMBL" id="CP066786">
    <property type="protein sequence ID" value="QQM28800.1"/>
    <property type="molecule type" value="Genomic_DNA"/>
</dbReference>
<dbReference type="Pfam" id="PF04972">
    <property type="entry name" value="BON"/>
    <property type="match status" value="1"/>
</dbReference>
<feature type="domain" description="BON" evidence="2">
    <location>
        <begin position="134"/>
        <end position="202"/>
    </location>
</feature>
<dbReference type="Proteomes" id="UP000596083">
    <property type="component" value="Chromosome"/>
</dbReference>
<feature type="compositionally biased region" description="Basic and acidic residues" evidence="1">
    <location>
        <begin position="115"/>
        <end position="125"/>
    </location>
</feature>
<dbReference type="PANTHER" id="PTHR34606">
    <property type="entry name" value="BON DOMAIN-CONTAINING PROTEIN"/>
    <property type="match status" value="1"/>
</dbReference>
<feature type="compositionally biased region" description="Basic and acidic residues" evidence="1">
    <location>
        <begin position="37"/>
        <end position="51"/>
    </location>
</feature>
<dbReference type="InterPro" id="IPR047800">
    <property type="entry name" value="SWFGD_dom"/>
</dbReference>
<feature type="region of interest" description="Disordered" evidence="1">
    <location>
        <begin position="178"/>
        <end position="218"/>
    </location>
</feature>
<evidence type="ECO:0000313" key="4">
    <source>
        <dbReference type="Proteomes" id="UP000596083"/>
    </source>
</evidence>
<protein>
    <submittedName>
        <fullName evidence="3">BON domain-containing protein</fullName>
    </submittedName>
</protein>
<dbReference type="PANTHER" id="PTHR34606:SF15">
    <property type="entry name" value="BON DOMAIN-CONTAINING PROTEIN"/>
    <property type="match status" value="1"/>
</dbReference>
<dbReference type="InterPro" id="IPR014004">
    <property type="entry name" value="Transpt-assoc_nodulatn_dom_bac"/>
</dbReference>
<feature type="region of interest" description="Disordered" evidence="1">
    <location>
        <begin position="110"/>
        <end position="138"/>
    </location>
</feature>
<dbReference type="Gene3D" id="3.30.1340.30">
    <property type="match status" value="1"/>
</dbReference>
<evidence type="ECO:0000313" key="3">
    <source>
        <dbReference type="EMBL" id="QQM28800.1"/>
    </source>
</evidence>
<feature type="compositionally biased region" description="Polar residues" evidence="1">
    <location>
        <begin position="205"/>
        <end position="218"/>
    </location>
</feature>
<dbReference type="InterPro" id="IPR051686">
    <property type="entry name" value="Lipoprotein_DolP"/>
</dbReference>
<sequence length="218" mass="25381">MADERLRHIRDRERNIPSRPGRGRPAQEDWQTDDLGYADRRARQGNPRYEEERYYSDYDELGFPLFPGLYPPARSHPDHYYGWDDARGRGRGRNDRDFWDKASDEVQSWFGDDDAERRREADHRGKGPRGYKRSDARINEDVHDRLTDEPTLDASDITVSVDNSEVTLDGYVIGRRQKRRAEDCVDSVSGVTHVQNNLRVKPQGSFDSPASQQNNDER</sequence>
<dbReference type="AlphaFoldDB" id="A0A7T7HGJ2"/>
<evidence type="ECO:0000259" key="2">
    <source>
        <dbReference type="PROSITE" id="PS50914"/>
    </source>
</evidence>
<dbReference type="PROSITE" id="PS50914">
    <property type="entry name" value="BON"/>
    <property type="match status" value="1"/>
</dbReference>
<proteinExistence type="predicted"/>
<dbReference type="KEGG" id="mlut:JET14_10530"/>
<feature type="compositionally biased region" description="Polar residues" evidence="1">
    <location>
        <begin position="189"/>
        <end position="198"/>
    </location>
</feature>
<feature type="compositionally biased region" description="Basic and acidic residues" evidence="1">
    <location>
        <begin position="1"/>
        <end position="16"/>
    </location>
</feature>
<dbReference type="InterPro" id="IPR007055">
    <property type="entry name" value="BON_dom"/>
</dbReference>
<feature type="region of interest" description="Disordered" evidence="1">
    <location>
        <begin position="1"/>
        <end position="51"/>
    </location>
</feature>
<dbReference type="NCBIfam" id="NF033157">
    <property type="entry name" value="SWFGD_domain"/>
    <property type="match status" value="1"/>
</dbReference>